<organism evidence="1 2">
    <name type="scientific">Candidatus Lloydbacteria bacterium RIFOXYC12_FULL_46_25</name>
    <dbReference type="NCBI Taxonomy" id="1798670"/>
    <lineage>
        <taxon>Bacteria</taxon>
        <taxon>Candidatus Lloydiibacteriota</taxon>
    </lineage>
</organism>
<evidence type="ECO:0000313" key="2">
    <source>
        <dbReference type="Proteomes" id="UP000178106"/>
    </source>
</evidence>
<reference evidence="1 2" key="1">
    <citation type="journal article" date="2016" name="Nat. Commun.">
        <title>Thousands of microbial genomes shed light on interconnected biogeochemical processes in an aquifer system.</title>
        <authorList>
            <person name="Anantharaman K."/>
            <person name="Brown C.T."/>
            <person name="Hug L.A."/>
            <person name="Sharon I."/>
            <person name="Castelle C.J."/>
            <person name="Probst A.J."/>
            <person name="Thomas B.C."/>
            <person name="Singh A."/>
            <person name="Wilkins M.J."/>
            <person name="Karaoz U."/>
            <person name="Brodie E.L."/>
            <person name="Williams K.H."/>
            <person name="Hubbard S.S."/>
            <person name="Banfield J.F."/>
        </authorList>
    </citation>
    <scope>NUCLEOTIDE SEQUENCE [LARGE SCALE GENOMIC DNA]</scope>
</reference>
<gene>
    <name evidence="1" type="ORF">A2494_02420</name>
</gene>
<dbReference type="Proteomes" id="UP000178106">
    <property type="component" value="Unassembled WGS sequence"/>
</dbReference>
<proteinExistence type="predicted"/>
<evidence type="ECO:0000313" key="1">
    <source>
        <dbReference type="EMBL" id="OGZ19812.1"/>
    </source>
</evidence>
<dbReference type="EMBL" id="MHLU01000040">
    <property type="protein sequence ID" value="OGZ19812.1"/>
    <property type="molecule type" value="Genomic_DNA"/>
</dbReference>
<name>A0A1G2E289_9BACT</name>
<sequence>MPRGLVLIPYITEYDHYERCSPREAGMGWFRSILRFNRSVRRKVSTTRLHAGFRAFHEFEKFPSEGGKILLPYKVDGRSQFLFLRVTKVEWPRSLRGPYLFYCVFDMGLPKEDMDFFEGRTHKARGIFSRNILNDLNRTIGKTYLDVAQSSKFFELVRAWNASQIHGLDYWCKKRELKTAA</sequence>
<protein>
    <submittedName>
        <fullName evidence="1">Uncharacterized protein</fullName>
    </submittedName>
</protein>
<accession>A0A1G2E289</accession>
<dbReference type="AlphaFoldDB" id="A0A1G2E289"/>
<comment type="caution">
    <text evidence="1">The sequence shown here is derived from an EMBL/GenBank/DDBJ whole genome shotgun (WGS) entry which is preliminary data.</text>
</comment>